<evidence type="ECO:0000313" key="1">
    <source>
        <dbReference type="EMBL" id="RHN51991.1"/>
    </source>
</evidence>
<dbReference type="Gramene" id="rna36589">
    <property type="protein sequence ID" value="RHN51991.1"/>
    <property type="gene ID" value="gene36589"/>
</dbReference>
<comment type="caution">
    <text evidence="1">The sequence shown here is derived from an EMBL/GenBank/DDBJ whole genome shotgun (WGS) entry which is preliminary data.</text>
</comment>
<dbReference type="EMBL" id="PSQE01000006">
    <property type="protein sequence ID" value="RHN51991.1"/>
    <property type="molecule type" value="Genomic_DNA"/>
</dbReference>
<dbReference type="Proteomes" id="UP000265566">
    <property type="component" value="Chromosome 6"/>
</dbReference>
<organism evidence="1">
    <name type="scientific">Medicago truncatula</name>
    <name type="common">Barrel medic</name>
    <name type="synonym">Medicago tribuloides</name>
    <dbReference type="NCBI Taxonomy" id="3880"/>
    <lineage>
        <taxon>Eukaryota</taxon>
        <taxon>Viridiplantae</taxon>
        <taxon>Streptophyta</taxon>
        <taxon>Embryophyta</taxon>
        <taxon>Tracheophyta</taxon>
        <taxon>Spermatophyta</taxon>
        <taxon>Magnoliopsida</taxon>
        <taxon>eudicotyledons</taxon>
        <taxon>Gunneridae</taxon>
        <taxon>Pentapetalae</taxon>
        <taxon>rosids</taxon>
        <taxon>fabids</taxon>
        <taxon>Fabales</taxon>
        <taxon>Fabaceae</taxon>
        <taxon>Papilionoideae</taxon>
        <taxon>50 kb inversion clade</taxon>
        <taxon>NPAAA clade</taxon>
        <taxon>Hologalegina</taxon>
        <taxon>IRL clade</taxon>
        <taxon>Trifolieae</taxon>
        <taxon>Medicago</taxon>
    </lineage>
</organism>
<sequence length="54" mass="5776">MTGNSVRKCSGVMMMVSGMAATSLLGGIKDACRQVSTPTLKSVMELRKSVWKVL</sequence>
<reference evidence="1" key="1">
    <citation type="journal article" date="2018" name="Nat. Plants">
        <title>Whole-genome landscape of Medicago truncatula symbiotic genes.</title>
        <authorList>
            <person name="Pecrix Y."/>
            <person name="Gamas P."/>
            <person name="Carrere S."/>
        </authorList>
    </citation>
    <scope>NUCLEOTIDE SEQUENCE</scope>
    <source>
        <tissue evidence="1">Leaves</tissue>
    </source>
</reference>
<accession>A0A396HHI9</accession>
<dbReference type="AlphaFoldDB" id="A0A396HHI9"/>
<proteinExistence type="predicted"/>
<protein>
    <submittedName>
        <fullName evidence="1">Uncharacterized protein</fullName>
    </submittedName>
</protein>
<name>A0A396HHI9_MEDTR</name>
<gene>
    <name evidence="1" type="ORF">MtrunA17_Chr6g0475461</name>
</gene>